<comment type="caution">
    <text evidence="1">The sequence shown here is derived from an EMBL/GenBank/DDBJ whole genome shotgun (WGS) entry which is preliminary data.</text>
</comment>
<name>A0A4R4UGC4_9PSEU</name>
<proteinExistence type="predicted"/>
<sequence>MNHARVYEIRVDGFASLAEAIGAQDPIAHLLCPDEWHRGPCEIPWSLGVADDAGDPDRAALVVGVLSTREKALELLRPIGEVTGRSAVLVEADPSDYEELVEQHRIEALLAE</sequence>
<dbReference type="OrthoDB" id="4311068at2"/>
<gene>
    <name evidence="1" type="ORF">E1161_25215</name>
</gene>
<accession>A0A4R4UGC4</accession>
<reference evidence="1 2" key="1">
    <citation type="submission" date="2019-03" db="EMBL/GenBank/DDBJ databases">
        <title>Draft genome sequences of novel Actinobacteria.</title>
        <authorList>
            <person name="Sahin N."/>
            <person name="Ay H."/>
            <person name="Saygin H."/>
        </authorList>
    </citation>
    <scope>NUCLEOTIDE SEQUENCE [LARGE SCALE GENOMIC DNA]</scope>
    <source>
        <strain evidence="1 2">16K404</strain>
    </source>
</reference>
<protein>
    <submittedName>
        <fullName evidence="1">Uncharacterized protein</fullName>
    </submittedName>
</protein>
<dbReference type="RefSeq" id="WP_132627227.1">
    <property type="nucleotide sequence ID" value="NZ_SMKV01000052.1"/>
</dbReference>
<dbReference type="Proteomes" id="UP000294744">
    <property type="component" value="Unassembled WGS sequence"/>
</dbReference>
<evidence type="ECO:0000313" key="1">
    <source>
        <dbReference type="EMBL" id="TDC87662.1"/>
    </source>
</evidence>
<organism evidence="1 2">
    <name type="scientific">Saccharopolyspora aridisoli</name>
    <dbReference type="NCBI Taxonomy" id="2530385"/>
    <lineage>
        <taxon>Bacteria</taxon>
        <taxon>Bacillati</taxon>
        <taxon>Actinomycetota</taxon>
        <taxon>Actinomycetes</taxon>
        <taxon>Pseudonocardiales</taxon>
        <taxon>Pseudonocardiaceae</taxon>
        <taxon>Saccharopolyspora</taxon>
    </lineage>
</organism>
<dbReference type="EMBL" id="SMKV01000052">
    <property type="protein sequence ID" value="TDC87662.1"/>
    <property type="molecule type" value="Genomic_DNA"/>
</dbReference>
<keyword evidence="2" id="KW-1185">Reference proteome</keyword>
<dbReference type="AlphaFoldDB" id="A0A4R4UGC4"/>
<evidence type="ECO:0000313" key="2">
    <source>
        <dbReference type="Proteomes" id="UP000294744"/>
    </source>
</evidence>